<sequence>MWGIGGRADKATGDRWRQAEAWWEAEKAGDGRSRKGFKGQMGAREGSVRRAAINTLLLPSAPATSPVLQATYRMDSPILQIYSTN</sequence>
<reference evidence="2" key="1">
    <citation type="submission" date="2023-11" db="EMBL/GenBank/DDBJ databases">
        <title>Genome assemblies of two species of porcelain crab, Petrolisthes cinctipes and Petrolisthes manimaculis (Anomura: Porcellanidae).</title>
        <authorList>
            <person name="Angst P."/>
        </authorList>
    </citation>
    <scope>NUCLEOTIDE SEQUENCE</scope>
    <source>
        <strain evidence="2">PB745_02</strain>
        <tissue evidence="2">Gill</tissue>
    </source>
</reference>
<protein>
    <submittedName>
        <fullName evidence="2">Uncharacterized protein</fullName>
    </submittedName>
</protein>
<dbReference type="Proteomes" id="UP001292094">
    <property type="component" value="Unassembled WGS sequence"/>
</dbReference>
<dbReference type="AlphaFoldDB" id="A0AAE1TYB9"/>
<feature type="region of interest" description="Disordered" evidence="1">
    <location>
        <begin position="25"/>
        <end position="44"/>
    </location>
</feature>
<evidence type="ECO:0000313" key="3">
    <source>
        <dbReference type="Proteomes" id="UP001292094"/>
    </source>
</evidence>
<name>A0AAE1TYB9_9EUCA</name>
<dbReference type="EMBL" id="JAWZYT010003195">
    <property type="protein sequence ID" value="KAK4299644.1"/>
    <property type="molecule type" value="Genomic_DNA"/>
</dbReference>
<evidence type="ECO:0000313" key="2">
    <source>
        <dbReference type="EMBL" id="KAK4299644.1"/>
    </source>
</evidence>
<proteinExistence type="predicted"/>
<evidence type="ECO:0000256" key="1">
    <source>
        <dbReference type="SAM" id="MobiDB-lite"/>
    </source>
</evidence>
<accession>A0AAE1TYB9</accession>
<organism evidence="2 3">
    <name type="scientific">Petrolisthes manimaculis</name>
    <dbReference type="NCBI Taxonomy" id="1843537"/>
    <lineage>
        <taxon>Eukaryota</taxon>
        <taxon>Metazoa</taxon>
        <taxon>Ecdysozoa</taxon>
        <taxon>Arthropoda</taxon>
        <taxon>Crustacea</taxon>
        <taxon>Multicrustacea</taxon>
        <taxon>Malacostraca</taxon>
        <taxon>Eumalacostraca</taxon>
        <taxon>Eucarida</taxon>
        <taxon>Decapoda</taxon>
        <taxon>Pleocyemata</taxon>
        <taxon>Anomura</taxon>
        <taxon>Galatheoidea</taxon>
        <taxon>Porcellanidae</taxon>
        <taxon>Petrolisthes</taxon>
    </lineage>
</organism>
<gene>
    <name evidence="2" type="ORF">Pmani_028103</name>
</gene>
<comment type="caution">
    <text evidence="2">The sequence shown here is derived from an EMBL/GenBank/DDBJ whole genome shotgun (WGS) entry which is preliminary data.</text>
</comment>
<keyword evidence="3" id="KW-1185">Reference proteome</keyword>